<accession>F2IDD1</accession>
<keyword evidence="1" id="KW-0472">Membrane</keyword>
<keyword evidence="1" id="KW-0812">Transmembrane</keyword>
<dbReference type="OrthoDB" id="9847272at2"/>
<evidence type="ECO:0000313" key="2">
    <source>
        <dbReference type="EMBL" id="AEA42307.1"/>
    </source>
</evidence>
<dbReference type="EMBL" id="CP002542">
    <property type="protein sequence ID" value="AEA42307.1"/>
    <property type="molecule type" value="Genomic_DNA"/>
</dbReference>
<proteinExistence type="predicted"/>
<protein>
    <submittedName>
        <fullName evidence="2">Uncharacterized protein</fullName>
    </submittedName>
</protein>
<keyword evidence="1" id="KW-1133">Transmembrane helix</keyword>
<evidence type="ECO:0000256" key="1">
    <source>
        <dbReference type="SAM" id="Phobius"/>
    </source>
</evidence>
<sequence>MMKKLVEKPFLIGILVSVLLFIVCLFIRIPMYDGIFYYDNALVHFQLESKIALSYFMGIGLDKASVNGVPPTHFEFKPIGYVLFALIHIGLPALIIIRFKLSNARNAYAKASEKEQKLENFSND</sequence>
<keyword evidence="3" id="KW-1185">Reference proteome</keyword>
<dbReference type="RefSeq" id="WP_013685081.1">
    <property type="nucleotide sequence ID" value="NC_015321.1"/>
</dbReference>
<dbReference type="Proteomes" id="UP000007463">
    <property type="component" value="Chromosome"/>
</dbReference>
<dbReference type="KEGG" id="fte:Fluta_0298"/>
<reference evidence="3" key="2">
    <citation type="submission" date="2011-02" db="EMBL/GenBank/DDBJ databases">
        <title>The complete genome of Fluviicola taffensis DSM 16823.</title>
        <authorList>
            <consortium name="US DOE Joint Genome Institute (JGI-PGF)"/>
            <person name="Lucas S."/>
            <person name="Copeland A."/>
            <person name="Lapidus A."/>
            <person name="Bruce D."/>
            <person name="Goodwin L."/>
            <person name="Pitluck S."/>
            <person name="Kyrpides N."/>
            <person name="Mavromatis K."/>
            <person name="Ivanova N."/>
            <person name="Mikhailova N."/>
            <person name="Pagani I."/>
            <person name="Chertkov O."/>
            <person name="Detter J.C."/>
            <person name="Han C."/>
            <person name="Tapia R."/>
            <person name="Land M."/>
            <person name="Hauser L."/>
            <person name="Markowitz V."/>
            <person name="Cheng J.-F."/>
            <person name="Hugenholtz P."/>
            <person name="Woyke T."/>
            <person name="Wu D."/>
            <person name="Tindall B."/>
            <person name="Pomrenke H.G."/>
            <person name="Brambilla E."/>
            <person name="Klenk H.-P."/>
            <person name="Eisen J.A."/>
        </authorList>
    </citation>
    <scope>NUCLEOTIDE SEQUENCE [LARGE SCALE GENOMIC DNA]</scope>
    <source>
        <strain evidence="3">DSM 16823 / RW262 / RW262</strain>
    </source>
</reference>
<dbReference type="STRING" id="755732.Fluta_0298"/>
<feature type="transmembrane region" description="Helical" evidence="1">
    <location>
        <begin position="9"/>
        <end position="29"/>
    </location>
</feature>
<evidence type="ECO:0000313" key="3">
    <source>
        <dbReference type="Proteomes" id="UP000007463"/>
    </source>
</evidence>
<dbReference type="HOGENOM" id="CLU_2000539_0_0_10"/>
<name>F2IDD1_FLUTR</name>
<dbReference type="AlphaFoldDB" id="F2IDD1"/>
<reference evidence="2 3" key="1">
    <citation type="journal article" date="2011" name="Stand. Genomic Sci.">
        <title>Complete genome sequence of the gliding freshwater bacterium Fluviicola taffensis type strain (RW262).</title>
        <authorList>
            <person name="Woyke T."/>
            <person name="Chertkov O."/>
            <person name="Lapidus A."/>
            <person name="Nolan M."/>
            <person name="Lucas S."/>
            <person name="Del Rio T.G."/>
            <person name="Tice H."/>
            <person name="Cheng J.F."/>
            <person name="Tapia R."/>
            <person name="Han C."/>
            <person name="Goodwin L."/>
            <person name="Pitluck S."/>
            <person name="Liolios K."/>
            <person name="Pagani I."/>
            <person name="Ivanova N."/>
            <person name="Huntemann M."/>
            <person name="Mavromatis K."/>
            <person name="Mikhailova N."/>
            <person name="Pati A."/>
            <person name="Chen A."/>
            <person name="Palaniappan K."/>
            <person name="Land M."/>
            <person name="Hauser L."/>
            <person name="Brambilla E.M."/>
            <person name="Rohde M."/>
            <person name="Mwirichia R."/>
            <person name="Sikorski J."/>
            <person name="Tindall B.J."/>
            <person name="Goker M."/>
            <person name="Bristow J."/>
            <person name="Eisen J.A."/>
            <person name="Markowitz V."/>
            <person name="Hugenholtz P."/>
            <person name="Klenk H.P."/>
            <person name="Kyrpides N.C."/>
        </authorList>
    </citation>
    <scope>NUCLEOTIDE SEQUENCE [LARGE SCALE GENOMIC DNA]</scope>
    <source>
        <strain evidence="3">DSM 16823 / RW262 / RW262</strain>
    </source>
</reference>
<feature type="transmembrane region" description="Helical" evidence="1">
    <location>
        <begin position="79"/>
        <end position="97"/>
    </location>
</feature>
<organism evidence="2 3">
    <name type="scientific">Fluviicola taffensis (strain DSM 16823 / NCIMB 13979 / RW262)</name>
    <dbReference type="NCBI Taxonomy" id="755732"/>
    <lineage>
        <taxon>Bacteria</taxon>
        <taxon>Pseudomonadati</taxon>
        <taxon>Bacteroidota</taxon>
        <taxon>Flavobacteriia</taxon>
        <taxon>Flavobacteriales</taxon>
        <taxon>Crocinitomicaceae</taxon>
        <taxon>Fluviicola</taxon>
    </lineage>
</organism>
<gene>
    <name evidence="2" type="ordered locus">Fluta_0298</name>
</gene>